<evidence type="ECO:0000313" key="10">
    <source>
        <dbReference type="EMBL" id="GGR85803.1"/>
    </source>
</evidence>
<evidence type="ECO:0000256" key="6">
    <source>
        <dbReference type="ARBA" id="ARBA00023136"/>
    </source>
</evidence>
<sequence length="274" mass="29231">MGVVLFAETGLLIGFFLPGDSLLFTAGLLCTGAADRGLKLSLAPLLVAAAIEALAGAQCGYLLGRRAGGALLARSRSARLHEGAERAEELLERYGYAKAIVLARFVPVVRTVLNPMAGALGVPVRTFTLWQVTGGLVWSLSFPRCIQHETDLQRPVPARPPVAGVPPRTGDWCGERPSAMSEPQLASTLGDKDPRRSETCQDRTVPTPPIAPSEIGPFHLLSHGQRQTPDGVSSTSVHRLSTGALRTSPPHSPRTSKRPGQRLRSPTPTQKPHL</sequence>
<dbReference type="Proteomes" id="UP000606194">
    <property type="component" value="Unassembled WGS sequence"/>
</dbReference>
<feature type="compositionally biased region" description="Basic and acidic residues" evidence="8">
    <location>
        <begin position="190"/>
        <end position="201"/>
    </location>
</feature>
<dbReference type="EMBL" id="BMTL01000009">
    <property type="protein sequence ID" value="GGR85803.1"/>
    <property type="molecule type" value="Genomic_DNA"/>
</dbReference>
<keyword evidence="11" id="KW-1185">Reference proteome</keyword>
<name>A0A918FUM0_9ACTN</name>
<gene>
    <name evidence="10" type="ORF">GCM10010269_26190</name>
</gene>
<accession>A0A918FUM0</accession>
<evidence type="ECO:0000259" key="9">
    <source>
        <dbReference type="Pfam" id="PF09335"/>
    </source>
</evidence>
<dbReference type="InterPro" id="IPR032816">
    <property type="entry name" value="VTT_dom"/>
</dbReference>
<keyword evidence="6 7" id="KW-0472">Membrane</keyword>
<feature type="compositionally biased region" description="Polar residues" evidence="8">
    <location>
        <begin position="224"/>
        <end position="239"/>
    </location>
</feature>
<dbReference type="AlphaFoldDB" id="A0A918FUM0"/>
<dbReference type="GO" id="GO:0005886">
    <property type="term" value="C:plasma membrane"/>
    <property type="evidence" value="ECO:0007669"/>
    <property type="project" value="UniProtKB-SubCell"/>
</dbReference>
<dbReference type="InterPro" id="IPR032818">
    <property type="entry name" value="DedA-like"/>
</dbReference>
<feature type="region of interest" description="Disordered" evidence="8">
    <location>
        <begin position="155"/>
        <end position="274"/>
    </location>
</feature>
<feature type="compositionally biased region" description="Polar residues" evidence="8">
    <location>
        <begin position="264"/>
        <end position="274"/>
    </location>
</feature>
<comment type="caution">
    <text evidence="7">Lacks conserved residue(s) required for the propagation of feature annotation.</text>
</comment>
<evidence type="ECO:0000313" key="11">
    <source>
        <dbReference type="Proteomes" id="UP000606194"/>
    </source>
</evidence>
<evidence type="ECO:0000256" key="3">
    <source>
        <dbReference type="ARBA" id="ARBA00022475"/>
    </source>
</evidence>
<evidence type="ECO:0000256" key="5">
    <source>
        <dbReference type="ARBA" id="ARBA00022989"/>
    </source>
</evidence>
<comment type="caution">
    <text evidence="10">The sequence shown here is derived from an EMBL/GenBank/DDBJ whole genome shotgun (WGS) entry which is preliminary data.</text>
</comment>
<evidence type="ECO:0000256" key="1">
    <source>
        <dbReference type="ARBA" id="ARBA00004651"/>
    </source>
</evidence>
<dbReference type="Pfam" id="PF09335">
    <property type="entry name" value="VTT_dom"/>
    <property type="match status" value="1"/>
</dbReference>
<keyword evidence="3 7" id="KW-1003">Cell membrane</keyword>
<evidence type="ECO:0000256" key="8">
    <source>
        <dbReference type="SAM" id="MobiDB-lite"/>
    </source>
</evidence>
<protein>
    <recommendedName>
        <fullName evidence="9">VTT domain-containing protein</fullName>
    </recommendedName>
</protein>
<proteinExistence type="inferred from homology"/>
<keyword evidence="4 7" id="KW-0812">Transmembrane</keyword>
<dbReference type="PANTHER" id="PTHR30353">
    <property type="entry name" value="INNER MEMBRANE PROTEIN DEDA-RELATED"/>
    <property type="match status" value="1"/>
</dbReference>
<evidence type="ECO:0000256" key="7">
    <source>
        <dbReference type="RuleBase" id="RU367016"/>
    </source>
</evidence>
<comment type="similarity">
    <text evidence="2 7">Belongs to the DedA family.</text>
</comment>
<reference evidence="10" key="2">
    <citation type="submission" date="2020-09" db="EMBL/GenBank/DDBJ databases">
        <authorList>
            <person name="Sun Q."/>
            <person name="Ohkuma M."/>
        </authorList>
    </citation>
    <scope>NUCLEOTIDE SEQUENCE</scope>
    <source>
        <strain evidence="10">JCM 4386</strain>
    </source>
</reference>
<reference evidence="10" key="1">
    <citation type="journal article" date="2014" name="Int. J. Syst. Evol. Microbiol.">
        <title>Complete genome sequence of Corynebacterium casei LMG S-19264T (=DSM 44701T), isolated from a smear-ripened cheese.</title>
        <authorList>
            <consortium name="US DOE Joint Genome Institute (JGI-PGF)"/>
            <person name="Walter F."/>
            <person name="Albersmeier A."/>
            <person name="Kalinowski J."/>
            <person name="Ruckert C."/>
        </authorList>
    </citation>
    <scope>NUCLEOTIDE SEQUENCE</scope>
    <source>
        <strain evidence="10">JCM 4386</strain>
    </source>
</reference>
<feature type="transmembrane region" description="Helical" evidence="7">
    <location>
        <begin position="12"/>
        <end position="34"/>
    </location>
</feature>
<evidence type="ECO:0000256" key="4">
    <source>
        <dbReference type="ARBA" id="ARBA00022692"/>
    </source>
</evidence>
<dbReference type="PANTHER" id="PTHR30353:SF0">
    <property type="entry name" value="TRANSMEMBRANE PROTEIN"/>
    <property type="match status" value="1"/>
</dbReference>
<feature type="transmembrane region" description="Helical" evidence="7">
    <location>
        <begin position="40"/>
        <end position="64"/>
    </location>
</feature>
<evidence type="ECO:0000256" key="2">
    <source>
        <dbReference type="ARBA" id="ARBA00010792"/>
    </source>
</evidence>
<keyword evidence="5 7" id="KW-1133">Transmembrane helix</keyword>
<comment type="subcellular location">
    <subcellularLocation>
        <location evidence="1 7">Cell membrane</location>
        <topology evidence="1 7">Multi-pass membrane protein</topology>
    </subcellularLocation>
</comment>
<organism evidence="10 11">
    <name type="scientific">Streptomyces humidus</name>
    <dbReference type="NCBI Taxonomy" id="52259"/>
    <lineage>
        <taxon>Bacteria</taxon>
        <taxon>Bacillati</taxon>
        <taxon>Actinomycetota</taxon>
        <taxon>Actinomycetes</taxon>
        <taxon>Kitasatosporales</taxon>
        <taxon>Streptomycetaceae</taxon>
        <taxon>Streptomyces</taxon>
    </lineage>
</organism>
<feature type="domain" description="VTT" evidence="9">
    <location>
        <begin position="17"/>
        <end position="140"/>
    </location>
</feature>